<evidence type="ECO:0000313" key="2">
    <source>
        <dbReference type="EMBL" id="SBP87674.1"/>
    </source>
</evidence>
<keyword evidence="3" id="KW-1185">Reference proteome</keyword>
<keyword evidence="1" id="KW-1133">Transmembrane helix</keyword>
<feature type="transmembrane region" description="Helical" evidence="1">
    <location>
        <begin position="30"/>
        <end position="48"/>
    </location>
</feature>
<reference evidence="2 3" key="1">
    <citation type="submission" date="2016-06" db="EMBL/GenBank/DDBJ databases">
        <authorList>
            <person name="Kjaerup R.B."/>
            <person name="Dalgaard T.S."/>
            <person name="Juul-Madsen H.R."/>
        </authorList>
    </citation>
    <scope>NUCLEOTIDE SEQUENCE [LARGE SCALE GENOMIC DNA]</scope>
    <source>
        <strain evidence="2 3">DSM 16361</strain>
    </source>
</reference>
<feature type="transmembrane region" description="Helical" evidence="1">
    <location>
        <begin position="203"/>
        <end position="226"/>
    </location>
</feature>
<sequence length="229" mass="25251">MFSGAQACAYTARMPRLIRIHHAFLQRPRLSGAAAFALVLFAALDTMMARGQALLLTFDIACAIYLGSVAWMMVRATPQSFRRRAERQVEGKWTVLVLSLVISGVILLSLRTELHASKGSASGLDLALAGTSIVLSWLFFSVVFAQQYAHSDHLERLHGKPGLLFPGDATPDYWDYLYFAVVLSMTFQTSDVDIADRGLRHMALLHSIVAFFFNVFIIALTVNVVAGLL</sequence>
<dbReference type="AlphaFoldDB" id="A0A238D3B0"/>
<gene>
    <name evidence="2" type="ORF">THIARS_60387</name>
</gene>
<dbReference type="Pfam" id="PF07077">
    <property type="entry name" value="DUF1345"/>
    <property type="match status" value="1"/>
</dbReference>
<dbReference type="InterPro" id="IPR009781">
    <property type="entry name" value="DUF1345"/>
</dbReference>
<evidence type="ECO:0000313" key="3">
    <source>
        <dbReference type="Proteomes" id="UP000214566"/>
    </source>
</evidence>
<evidence type="ECO:0000256" key="1">
    <source>
        <dbReference type="SAM" id="Phobius"/>
    </source>
</evidence>
<keyword evidence="1" id="KW-0812">Transmembrane</keyword>
<proteinExistence type="predicted"/>
<dbReference type="EMBL" id="FLMQ01000055">
    <property type="protein sequence ID" value="SBP87674.1"/>
    <property type="molecule type" value="Genomic_DNA"/>
</dbReference>
<feature type="transmembrane region" description="Helical" evidence="1">
    <location>
        <begin position="126"/>
        <end position="145"/>
    </location>
</feature>
<evidence type="ECO:0008006" key="4">
    <source>
        <dbReference type="Google" id="ProtNLM"/>
    </source>
</evidence>
<accession>A0A238D3B0</accession>
<protein>
    <recommendedName>
        <fullName evidence="4">DUF1345 domain-containing protein</fullName>
    </recommendedName>
</protein>
<name>A0A238D3B0_THIDL</name>
<organism evidence="2 3">
    <name type="scientific">Thiomonas delicata</name>
    <name type="common">Thiomonas cuprina</name>
    <dbReference type="NCBI Taxonomy" id="364030"/>
    <lineage>
        <taxon>Bacteria</taxon>
        <taxon>Pseudomonadati</taxon>
        <taxon>Pseudomonadota</taxon>
        <taxon>Betaproteobacteria</taxon>
        <taxon>Burkholderiales</taxon>
        <taxon>Thiomonas</taxon>
    </lineage>
</organism>
<feature type="transmembrane region" description="Helical" evidence="1">
    <location>
        <begin position="54"/>
        <end position="74"/>
    </location>
</feature>
<feature type="transmembrane region" description="Helical" evidence="1">
    <location>
        <begin position="95"/>
        <end position="114"/>
    </location>
</feature>
<keyword evidence="1" id="KW-0472">Membrane</keyword>
<dbReference type="Proteomes" id="UP000214566">
    <property type="component" value="Unassembled WGS sequence"/>
</dbReference>